<evidence type="ECO:0000256" key="1">
    <source>
        <dbReference type="SAM" id="SignalP"/>
    </source>
</evidence>
<dbReference type="CDD" id="cd00063">
    <property type="entry name" value="FN3"/>
    <property type="match status" value="1"/>
</dbReference>
<dbReference type="InterPro" id="IPR036116">
    <property type="entry name" value="FN3_sf"/>
</dbReference>
<dbReference type="Gene3D" id="2.60.40.10">
    <property type="entry name" value="Immunoglobulins"/>
    <property type="match status" value="1"/>
</dbReference>
<feature type="signal peptide" evidence="1">
    <location>
        <begin position="1"/>
        <end position="25"/>
    </location>
</feature>
<name>A0A1M6SUB1_9CLOT</name>
<feature type="chain" id="PRO_5013065117" description="Fibronectin type-III domain-containing protein" evidence="1">
    <location>
        <begin position="26"/>
        <end position="123"/>
    </location>
</feature>
<evidence type="ECO:0000313" key="3">
    <source>
        <dbReference type="Proteomes" id="UP000184310"/>
    </source>
</evidence>
<protein>
    <recommendedName>
        <fullName evidence="4">Fibronectin type-III domain-containing protein</fullName>
    </recommendedName>
</protein>
<reference evidence="2 3" key="1">
    <citation type="submission" date="2016-11" db="EMBL/GenBank/DDBJ databases">
        <authorList>
            <person name="Jaros S."/>
            <person name="Januszkiewicz K."/>
            <person name="Wedrychowicz H."/>
        </authorList>
    </citation>
    <scope>NUCLEOTIDE SEQUENCE [LARGE SCALE GENOMIC DNA]</scope>
    <source>
        <strain evidence="2 3">DSM 21758</strain>
    </source>
</reference>
<dbReference type="RefSeq" id="WP_072992004.1">
    <property type="nucleotide sequence ID" value="NZ_FQZB01000018.1"/>
</dbReference>
<keyword evidence="3" id="KW-1185">Reference proteome</keyword>
<keyword evidence="1" id="KW-0732">Signal</keyword>
<proteinExistence type="predicted"/>
<gene>
    <name evidence="2" type="ORF">SAMN02745163_03881</name>
</gene>
<evidence type="ECO:0000313" key="2">
    <source>
        <dbReference type="EMBL" id="SHK48285.1"/>
    </source>
</evidence>
<dbReference type="InterPro" id="IPR013783">
    <property type="entry name" value="Ig-like_fold"/>
</dbReference>
<dbReference type="SUPFAM" id="SSF49265">
    <property type="entry name" value="Fibronectin type III"/>
    <property type="match status" value="1"/>
</dbReference>
<sequence>MKKLFCLSLCAGIIFINSSSLTSFAATNTVSSNSTSVNIVADNPTVYSVPTGLKADSLGSDFIKITWNRVPLETTCQMSYDLLIDGKLISSVSPSYIHKNLSSNSTHTYAVRAKNDRIQTAWS</sequence>
<dbReference type="InterPro" id="IPR003961">
    <property type="entry name" value="FN3_dom"/>
</dbReference>
<dbReference type="AlphaFoldDB" id="A0A1M6SUB1"/>
<evidence type="ECO:0008006" key="4">
    <source>
        <dbReference type="Google" id="ProtNLM"/>
    </source>
</evidence>
<dbReference type="EMBL" id="FQZB01000018">
    <property type="protein sequence ID" value="SHK48285.1"/>
    <property type="molecule type" value="Genomic_DNA"/>
</dbReference>
<organism evidence="2 3">
    <name type="scientific">Clostridium cavendishii DSM 21758</name>
    <dbReference type="NCBI Taxonomy" id="1121302"/>
    <lineage>
        <taxon>Bacteria</taxon>
        <taxon>Bacillati</taxon>
        <taxon>Bacillota</taxon>
        <taxon>Clostridia</taxon>
        <taxon>Eubacteriales</taxon>
        <taxon>Clostridiaceae</taxon>
        <taxon>Clostridium</taxon>
    </lineage>
</organism>
<dbReference type="OrthoDB" id="9809583at2"/>
<dbReference type="Proteomes" id="UP000184310">
    <property type="component" value="Unassembled WGS sequence"/>
</dbReference>
<accession>A0A1M6SUB1</accession>